<dbReference type="PANTHER" id="PTHR43134:SF1">
    <property type="entry name" value="SIGNAL RECOGNITION PARTICLE RECEPTOR SUBUNIT ALPHA"/>
    <property type="match status" value="1"/>
</dbReference>
<feature type="binding site" evidence="10">
    <location>
        <begin position="255"/>
        <end position="258"/>
    </location>
    <ligand>
        <name>GTP</name>
        <dbReference type="ChEBI" id="CHEBI:37565"/>
    </ligand>
</feature>
<evidence type="ECO:0000256" key="8">
    <source>
        <dbReference type="ARBA" id="ARBA00048027"/>
    </source>
</evidence>
<feature type="domain" description="SRP54-type proteins GTP-binding" evidence="11">
    <location>
        <begin position="279"/>
        <end position="292"/>
    </location>
</feature>
<evidence type="ECO:0000256" key="3">
    <source>
        <dbReference type="ARBA" id="ARBA00022741"/>
    </source>
</evidence>
<comment type="subunit">
    <text evidence="10">Part of the signal recognition particle protein translocation system, which is composed of SRP and FtsY. SRP is a ribonucleoprotein composed of Ffh and a 4.5S RNA molecule.</text>
</comment>
<dbReference type="Gene3D" id="3.40.50.300">
    <property type="entry name" value="P-loop containing nucleotide triphosphate hydrolases"/>
    <property type="match status" value="1"/>
</dbReference>
<evidence type="ECO:0000256" key="4">
    <source>
        <dbReference type="ARBA" id="ARBA00022801"/>
    </source>
</evidence>
<comment type="similarity">
    <text evidence="10">Belongs to the GTP-binding SRP family. FtsY subfamily.</text>
</comment>
<dbReference type="FunFam" id="3.40.50.300:FF:000053">
    <property type="entry name" value="Signal recognition particle receptor FtsY"/>
    <property type="match status" value="1"/>
</dbReference>
<keyword evidence="13" id="KW-1185">Reference proteome</keyword>
<evidence type="ECO:0000313" key="13">
    <source>
        <dbReference type="Proteomes" id="UP000271003"/>
    </source>
</evidence>
<evidence type="ECO:0000259" key="11">
    <source>
        <dbReference type="PROSITE" id="PS00300"/>
    </source>
</evidence>
<evidence type="ECO:0000256" key="5">
    <source>
        <dbReference type="ARBA" id="ARBA00023134"/>
    </source>
</evidence>
<dbReference type="CDD" id="cd17874">
    <property type="entry name" value="FtsY"/>
    <property type="match status" value="1"/>
</dbReference>
<dbReference type="GO" id="GO:0006614">
    <property type="term" value="P:SRP-dependent cotranslational protein targeting to membrane"/>
    <property type="evidence" value="ECO:0007669"/>
    <property type="project" value="InterPro"/>
</dbReference>
<dbReference type="HAMAP" id="MF_00920">
    <property type="entry name" value="FtsY"/>
    <property type="match status" value="1"/>
</dbReference>
<dbReference type="SMART" id="SM00382">
    <property type="entry name" value="AAA"/>
    <property type="match status" value="1"/>
</dbReference>
<dbReference type="InterPro" id="IPR004390">
    <property type="entry name" value="SR_rcpt_FtsY"/>
</dbReference>
<keyword evidence="5 10" id="KW-0342">GTP-binding</keyword>
<reference evidence="12 13" key="1">
    <citation type="journal article" date="2018" name="Int. J. Syst. Evol. Microbiol.">
        <title>Mesosutterella multiformis gen. nov., sp. nov., a member of the family Sutterellaceae and Sutterella megalosphaeroides sp. nov., isolated from human faeces.</title>
        <authorList>
            <person name="Sakamoto M."/>
            <person name="Ikeyama N."/>
            <person name="Kunihiro T."/>
            <person name="Iino T."/>
            <person name="Yuki M."/>
            <person name="Ohkuma M."/>
        </authorList>
    </citation>
    <scope>NUCLEOTIDE SEQUENCE [LARGE SCALE GENOMIC DNA]</scope>
    <source>
        <strain evidence="12 13">6FBBBH3</strain>
    </source>
</reference>
<accession>A0A2Z6IAU8</accession>
<dbReference type="KEGG" id="sutt:SUTMEG_01090"/>
<keyword evidence="6 10" id="KW-0472">Membrane</keyword>
<dbReference type="InterPro" id="IPR036225">
    <property type="entry name" value="SRP/SRP_N"/>
</dbReference>
<dbReference type="SMART" id="SM00963">
    <property type="entry name" value="SRP54_N"/>
    <property type="match status" value="1"/>
</dbReference>
<dbReference type="GO" id="GO:0005886">
    <property type="term" value="C:plasma membrane"/>
    <property type="evidence" value="ECO:0007669"/>
    <property type="project" value="UniProtKB-SubCell"/>
</dbReference>
<keyword evidence="7 10" id="KW-0675">Receptor</keyword>
<dbReference type="OrthoDB" id="9804720at2"/>
<dbReference type="EC" id="3.6.5.4" evidence="10"/>
<dbReference type="InterPro" id="IPR013822">
    <property type="entry name" value="Signal_recog_particl_SRP54_hlx"/>
</dbReference>
<dbReference type="RefSeq" id="WP_120175880.1">
    <property type="nucleotide sequence ID" value="NZ_AP018786.1"/>
</dbReference>
<dbReference type="InterPro" id="IPR000897">
    <property type="entry name" value="SRP54_GTPase_dom"/>
</dbReference>
<dbReference type="Pfam" id="PF00448">
    <property type="entry name" value="SRP54"/>
    <property type="match status" value="1"/>
</dbReference>
<evidence type="ECO:0000256" key="6">
    <source>
        <dbReference type="ARBA" id="ARBA00023136"/>
    </source>
</evidence>
<feature type="binding site" evidence="10">
    <location>
        <begin position="110"/>
        <end position="117"/>
    </location>
    <ligand>
        <name>GTP</name>
        <dbReference type="ChEBI" id="CHEBI:37565"/>
    </ligand>
</feature>
<comment type="function">
    <text evidence="9 10">Involved in targeting and insertion of nascent membrane proteins into the cytoplasmic membrane. Acts as a receptor for the complex formed by the signal recognition particle (SRP) and the ribosome-nascent chain (RNC). Interaction with SRP-RNC leads to the transfer of the RNC complex to the Sec translocase for insertion into the membrane, the hydrolysis of GTP by both Ffh and FtsY, and the dissociation of the SRP-FtsY complex into the individual components.</text>
</comment>
<dbReference type="InterPro" id="IPR042101">
    <property type="entry name" value="SRP54_N_sf"/>
</dbReference>
<evidence type="ECO:0000256" key="1">
    <source>
        <dbReference type="ARBA" id="ARBA00022475"/>
    </source>
</evidence>
<evidence type="ECO:0000256" key="2">
    <source>
        <dbReference type="ARBA" id="ARBA00022490"/>
    </source>
</evidence>
<dbReference type="FunFam" id="1.20.120.140:FF:000002">
    <property type="entry name" value="Signal recognition particle receptor FtsY"/>
    <property type="match status" value="1"/>
</dbReference>
<name>A0A2Z6IAU8_9BURK</name>
<sequence>MGFGSSEGWLSRLKNGLARTRVNIVGLFSGGVVDEDFLEELEYALITADVGVQTSTRILQRLRDAIKLRGLKTQDEVRLALRDELHALLLPAEGTLDLEQAKPLVIMMTGVNGAGKTTSIGKLAKRFAEDGKSVLLAAGDTFRAAAREQLAVWGERNRIEVISQSGGDPAAVVFDAVNAARARGIDIVIADTAGRLPTQINLMEELRRIRRSQEKAMEGAPHESILVVDGTNGQNALMQVEAFDKAVTLTGLIITKLDGTAKGGVLAAITQMRREKPLPIYFIGVGEQLEDLQPFRALEFANTLVGLDPATPATEKDD</sequence>
<dbReference type="GO" id="GO:0005047">
    <property type="term" value="F:signal recognition particle binding"/>
    <property type="evidence" value="ECO:0007669"/>
    <property type="project" value="TreeGrafter"/>
</dbReference>
<comment type="subcellular location">
    <subcellularLocation>
        <location evidence="10">Cell membrane</location>
        <topology evidence="10">Peripheral membrane protein</topology>
        <orientation evidence="10">Cytoplasmic side</orientation>
    </subcellularLocation>
    <subcellularLocation>
        <location evidence="10">Cytoplasm</location>
    </subcellularLocation>
</comment>
<dbReference type="Proteomes" id="UP000271003">
    <property type="component" value="Chromosome"/>
</dbReference>
<keyword evidence="3 10" id="KW-0547">Nucleotide-binding</keyword>
<dbReference type="SUPFAM" id="SSF52540">
    <property type="entry name" value="P-loop containing nucleoside triphosphate hydrolases"/>
    <property type="match status" value="1"/>
</dbReference>
<dbReference type="SUPFAM" id="SSF47364">
    <property type="entry name" value="Domain of the SRP/SRP receptor G-proteins"/>
    <property type="match status" value="1"/>
</dbReference>
<dbReference type="Pfam" id="PF02881">
    <property type="entry name" value="SRP54_N"/>
    <property type="match status" value="1"/>
</dbReference>
<dbReference type="GO" id="GO:0005737">
    <property type="term" value="C:cytoplasm"/>
    <property type="evidence" value="ECO:0007669"/>
    <property type="project" value="UniProtKB-SubCell"/>
</dbReference>
<organism evidence="12 13">
    <name type="scientific">Sutterella megalosphaeroides</name>
    <dbReference type="NCBI Taxonomy" id="2494234"/>
    <lineage>
        <taxon>Bacteria</taxon>
        <taxon>Pseudomonadati</taxon>
        <taxon>Pseudomonadota</taxon>
        <taxon>Betaproteobacteria</taxon>
        <taxon>Burkholderiales</taxon>
        <taxon>Sutterellaceae</taxon>
        <taxon>Sutterella</taxon>
    </lineage>
</organism>
<protein>
    <recommendedName>
        <fullName evidence="10">Signal recognition particle receptor FtsY</fullName>
        <shortName evidence="10">SRP receptor</shortName>
        <ecNumber evidence="10">3.6.5.4</ecNumber>
    </recommendedName>
</protein>
<dbReference type="GO" id="GO:0005525">
    <property type="term" value="F:GTP binding"/>
    <property type="evidence" value="ECO:0007669"/>
    <property type="project" value="UniProtKB-UniRule"/>
</dbReference>
<keyword evidence="1 10" id="KW-1003">Cell membrane</keyword>
<evidence type="ECO:0000313" key="12">
    <source>
        <dbReference type="EMBL" id="BBF22218.1"/>
    </source>
</evidence>
<dbReference type="NCBIfam" id="TIGR00064">
    <property type="entry name" value="ftsY"/>
    <property type="match status" value="1"/>
</dbReference>
<keyword evidence="2 10" id="KW-0963">Cytoplasm</keyword>
<dbReference type="GO" id="GO:0003924">
    <property type="term" value="F:GTPase activity"/>
    <property type="evidence" value="ECO:0007669"/>
    <property type="project" value="UniProtKB-UniRule"/>
</dbReference>
<comment type="catalytic activity">
    <reaction evidence="8 10">
        <text>GTP + H2O = GDP + phosphate + H(+)</text>
        <dbReference type="Rhea" id="RHEA:19669"/>
        <dbReference type="ChEBI" id="CHEBI:15377"/>
        <dbReference type="ChEBI" id="CHEBI:15378"/>
        <dbReference type="ChEBI" id="CHEBI:37565"/>
        <dbReference type="ChEBI" id="CHEBI:43474"/>
        <dbReference type="ChEBI" id="CHEBI:58189"/>
        <dbReference type="EC" id="3.6.5.4"/>
    </reaction>
</comment>
<dbReference type="SMART" id="SM00962">
    <property type="entry name" value="SRP54"/>
    <property type="match status" value="1"/>
</dbReference>
<proteinExistence type="inferred from homology"/>
<keyword evidence="4 10" id="KW-0378">Hydrolase</keyword>
<evidence type="ECO:0000256" key="9">
    <source>
        <dbReference type="ARBA" id="ARBA00053570"/>
    </source>
</evidence>
<dbReference type="PROSITE" id="PS00300">
    <property type="entry name" value="SRP54"/>
    <property type="match status" value="1"/>
</dbReference>
<dbReference type="InterPro" id="IPR003593">
    <property type="entry name" value="AAA+_ATPase"/>
</dbReference>
<evidence type="ECO:0000256" key="10">
    <source>
        <dbReference type="HAMAP-Rule" id="MF_00920"/>
    </source>
</evidence>
<dbReference type="AlphaFoldDB" id="A0A2Z6IAU8"/>
<evidence type="ECO:0000256" key="7">
    <source>
        <dbReference type="ARBA" id="ARBA00023170"/>
    </source>
</evidence>
<feature type="binding site" evidence="10">
    <location>
        <begin position="191"/>
        <end position="195"/>
    </location>
    <ligand>
        <name>GTP</name>
        <dbReference type="ChEBI" id="CHEBI:37565"/>
    </ligand>
</feature>
<dbReference type="PANTHER" id="PTHR43134">
    <property type="entry name" value="SIGNAL RECOGNITION PARTICLE RECEPTOR SUBUNIT ALPHA"/>
    <property type="match status" value="1"/>
</dbReference>
<dbReference type="EMBL" id="AP018786">
    <property type="protein sequence ID" value="BBF22218.1"/>
    <property type="molecule type" value="Genomic_DNA"/>
</dbReference>
<gene>
    <name evidence="10" type="primary">ftsY</name>
    <name evidence="12" type="ORF">SUTMEG_01090</name>
</gene>
<dbReference type="InterPro" id="IPR027417">
    <property type="entry name" value="P-loop_NTPase"/>
</dbReference>
<dbReference type="Gene3D" id="1.20.120.140">
    <property type="entry name" value="Signal recognition particle SRP54, nucleotide-binding domain"/>
    <property type="match status" value="1"/>
</dbReference>